<dbReference type="PANTHER" id="PTHR47724:SF1">
    <property type="entry name" value="PEPTIDYL-PROLYL CIS-TRANS ISOMERASE CYP26-2, CHLOROPLASTIC"/>
    <property type="match status" value="1"/>
</dbReference>
<evidence type="ECO:0000313" key="3">
    <source>
        <dbReference type="Proteomes" id="UP000001568"/>
    </source>
</evidence>
<sequence length="131" mass="14172">IVRRDPSEPEPEPKARLVSVRGKFETVYDPPPPPPNGTGFTITLRAAPELDATNVVVGRVVSGDEVLEEISQLPTVKDNTSSPFFAVAKSIGDKRALVAEQAFRKPFRKVQFMKCGVVAKSAPASEDEAPQ</sequence>
<dbReference type="eggNOG" id="KOG0865">
    <property type="taxonomic scope" value="Eukaryota"/>
</dbReference>
<dbReference type="EMBL" id="CP000586">
    <property type="protein sequence ID" value="ABO96778.1"/>
    <property type="molecule type" value="Genomic_DNA"/>
</dbReference>
<dbReference type="GO" id="GO:0009507">
    <property type="term" value="C:chloroplast"/>
    <property type="evidence" value="ECO:0007669"/>
    <property type="project" value="TreeGrafter"/>
</dbReference>
<proteinExistence type="predicted"/>
<dbReference type="AlphaFoldDB" id="A4RZ01"/>
<dbReference type="STRING" id="436017.A4RZ01"/>
<dbReference type="InterPro" id="IPR029000">
    <property type="entry name" value="Cyclophilin-like_dom_sf"/>
</dbReference>
<gene>
    <name evidence="2" type="ORF">OSTLU_41204</name>
</gene>
<dbReference type="OrthoDB" id="252722at2759"/>
<dbReference type="RefSeq" id="XP_001418485.1">
    <property type="nucleotide sequence ID" value="XM_001418448.1"/>
</dbReference>
<feature type="non-terminal residue" evidence="2">
    <location>
        <position position="1"/>
    </location>
</feature>
<dbReference type="Gramene" id="ABO96778">
    <property type="protein sequence ID" value="ABO96778"/>
    <property type="gene ID" value="OSTLU_41204"/>
</dbReference>
<name>A4RZ01_OSTLU</name>
<keyword evidence="3" id="KW-1185">Reference proteome</keyword>
<feature type="domain" description="PPIase cyclophilin-type" evidence="1">
    <location>
        <begin position="33"/>
        <end position="79"/>
    </location>
</feature>
<dbReference type="Proteomes" id="UP000001568">
    <property type="component" value="Chromosome 6"/>
</dbReference>
<dbReference type="SUPFAM" id="SSF50891">
    <property type="entry name" value="Cyclophilin-like"/>
    <property type="match status" value="1"/>
</dbReference>
<protein>
    <recommendedName>
        <fullName evidence="1">PPIase cyclophilin-type domain-containing protein</fullName>
    </recommendedName>
</protein>
<dbReference type="KEGG" id="olu:OSTLU_41204"/>
<dbReference type="InterPro" id="IPR044185">
    <property type="entry name" value="CYP26-2-like"/>
</dbReference>
<dbReference type="InterPro" id="IPR002130">
    <property type="entry name" value="Cyclophilin-type_PPIase_dom"/>
</dbReference>
<dbReference type="Gene3D" id="2.40.100.10">
    <property type="entry name" value="Cyclophilin-like"/>
    <property type="match status" value="1"/>
</dbReference>
<dbReference type="OMA" id="FRKVQFM"/>
<dbReference type="PANTHER" id="PTHR47724">
    <property type="entry name" value="PEPTIDYL-PROLYL CIS-TRANS ISOMERASE CYP26-2, CHLOROPLASTIC"/>
    <property type="match status" value="1"/>
</dbReference>
<dbReference type="Pfam" id="PF00160">
    <property type="entry name" value="Pro_isomerase"/>
    <property type="match status" value="1"/>
</dbReference>
<organism evidence="2 3">
    <name type="scientific">Ostreococcus lucimarinus (strain CCE9901)</name>
    <dbReference type="NCBI Taxonomy" id="436017"/>
    <lineage>
        <taxon>Eukaryota</taxon>
        <taxon>Viridiplantae</taxon>
        <taxon>Chlorophyta</taxon>
        <taxon>Mamiellophyceae</taxon>
        <taxon>Mamiellales</taxon>
        <taxon>Bathycoccaceae</taxon>
        <taxon>Ostreococcus</taxon>
    </lineage>
</organism>
<accession>A4RZ01</accession>
<reference evidence="2 3" key="1">
    <citation type="journal article" date="2007" name="Proc. Natl. Acad. Sci. U.S.A.">
        <title>The tiny eukaryote Ostreococcus provides genomic insights into the paradox of plankton speciation.</title>
        <authorList>
            <person name="Palenik B."/>
            <person name="Grimwood J."/>
            <person name="Aerts A."/>
            <person name="Rouze P."/>
            <person name="Salamov A."/>
            <person name="Putnam N."/>
            <person name="Dupont C."/>
            <person name="Jorgensen R."/>
            <person name="Derelle E."/>
            <person name="Rombauts S."/>
            <person name="Zhou K."/>
            <person name="Otillar R."/>
            <person name="Merchant S.S."/>
            <person name="Podell S."/>
            <person name="Gaasterland T."/>
            <person name="Napoli C."/>
            <person name="Gendler K."/>
            <person name="Manuell A."/>
            <person name="Tai V."/>
            <person name="Vallon O."/>
            <person name="Piganeau G."/>
            <person name="Jancek S."/>
            <person name="Heijde M."/>
            <person name="Jabbari K."/>
            <person name="Bowler C."/>
            <person name="Lohr M."/>
            <person name="Robbens S."/>
            <person name="Werner G."/>
            <person name="Dubchak I."/>
            <person name="Pazour G.J."/>
            <person name="Ren Q."/>
            <person name="Paulsen I."/>
            <person name="Delwiche C."/>
            <person name="Schmutz J."/>
            <person name="Rokhsar D."/>
            <person name="Van de Peer Y."/>
            <person name="Moreau H."/>
            <person name="Grigoriev I.V."/>
        </authorList>
    </citation>
    <scope>NUCLEOTIDE SEQUENCE [LARGE SCALE GENOMIC DNA]</scope>
    <source>
        <strain evidence="2 3">CCE9901</strain>
    </source>
</reference>
<dbReference type="GO" id="GO:0003755">
    <property type="term" value="F:peptidyl-prolyl cis-trans isomerase activity"/>
    <property type="evidence" value="ECO:0007669"/>
    <property type="project" value="InterPro"/>
</dbReference>
<dbReference type="HOGENOM" id="CLU_1932998_0_0_1"/>
<evidence type="ECO:0000259" key="1">
    <source>
        <dbReference type="Pfam" id="PF00160"/>
    </source>
</evidence>
<evidence type="ECO:0000313" key="2">
    <source>
        <dbReference type="EMBL" id="ABO96778.1"/>
    </source>
</evidence>
<dbReference type="GeneID" id="5002499"/>